<evidence type="ECO:0000313" key="4">
    <source>
        <dbReference type="Proteomes" id="UP000002320"/>
    </source>
</evidence>
<dbReference type="InParanoid" id="B0XGT3"/>
<sequence>MGWLTLVSLANASPCIVPTVDELTVSERRSGKNQGCSPEGVEGLLPNILTHPEITSHWDTTSGFLSCWDLAPNFIIHLSYRRNPGKDQTPTFGPSNRMKDGGTKLEGFGSTPLVASTNANIQQWVSAKTYPRNTLSPPSHLLHKRTSRYKGYGLNKAPWTWPRVWPPEHTKDYSASDSMQTRRYLGLDRGGHGQLRKDWSTVWNPRHHPVSQSTSSRADLLFIAPGRGNQSTVWESSSGIRFIPGLGLYTGRRGHLFPQEHAQVRTGTACTHNGLLVYTHASTSHSLPSTDDTMSRAVHGCTEVFKFTNIGRAGGPRMRHLLTTHAGRVSQRVEHTGFEERPRGCTPTGLGVGSSTESGSPPRASRDYISPARHLHGSWEPGTLDRFGHWTKFIEGNPVFLAIAMLATNTPTIIFFWHGNQQPSSAENTSFAMVTELSVSTSYRTHSDGSLATIREQKHKEVFQHHPLGHILGRRQLIGKGPHHGLMAGSATLGRVRRSERSMLHGVTSSRSSITIGEPSPRVIGTNPIKRDVTGEEGLSSSTSSHGCTASSCSHGRTANPRNRVSYPGHVEYGLSTQPPPTRSQGRTAPPKGNRSSPGQAQPNRTNHFTESGLQVSTHHRDGVIARSAAYCEGSYQRTPLEGSARDRRTTTTTLGYYYTTTGCKTAGELVSDDSSSNQLFPIVISWYGDTLPSVRWQAQVCLPGLHRYPGTKPPDVTSTSCFEPHSHPTHTLEQGLLGNGIQWSSISTSWDVMLHHPHRSAGSIARKHQPGARYASNQRKEQPKEVNGNRRTTGLDDIYQPRKRKSLSCCTEPVLSRNLPESPTYCHLPTPRCFRDLPVPQPRSLWLSIVVTIESFKAGSGDVLARRQPNANKVIIGDREVPCQSRKLTIECGGFQGPGGTDSVTRNDKLAGHRRKRPPQARRRMGMPVPPQSLDSIRFSPSKSRDGVAAGTDSYSYRYGSRIPSPTASSGIESRSIKDSPMQIGLLTADSSSIVTQGENSVSADRRSILSM</sequence>
<feature type="compositionally biased region" description="Polar residues" evidence="1">
    <location>
        <begin position="965"/>
        <end position="974"/>
    </location>
</feature>
<feature type="compositionally biased region" description="Polar residues" evidence="1">
    <location>
        <begin position="934"/>
        <end position="943"/>
    </location>
</feature>
<feature type="compositionally biased region" description="Basic and acidic residues" evidence="1">
    <location>
        <begin position="779"/>
        <end position="789"/>
    </location>
</feature>
<dbReference type="AlphaFoldDB" id="B0XGT3"/>
<accession>B0XGT3</accession>
<evidence type="ECO:0000256" key="1">
    <source>
        <dbReference type="SAM" id="MobiDB-lite"/>
    </source>
</evidence>
<dbReference type="KEGG" id="cqu:CpipJ_CPIJ018650"/>
<keyword evidence="4" id="KW-1185">Reference proteome</keyword>
<dbReference type="EMBL" id="DS233061">
    <property type="protein sequence ID" value="EDS27806.1"/>
    <property type="molecule type" value="Genomic_DNA"/>
</dbReference>
<gene>
    <name evidence="3" type="primary">6052616</name>
    <name evidence="2" type="ORF">CpipJ_CPIJ018650</name>
</gene>
<dbReference type="VEuPathDB" id="VectorBase:CPIJ018650"/>
<feature type="compositionally biased region" description="Low complexity" evidence="1">
    <location>
        <begin position="540"/>
        <end position="556"/>
    </location>
</feature>
<feature type="compositionally biased region" description="Basic residues" evidence="1">
    <location>
        <begin position="761"/>
        <end position="771"/>
    </location>
</feature>
<dbReference type="VEuPathDB" id="VectorBase:CQUJHB000601"/>
<dbReference type="VEuPathDB" id="VectorBase:CQUJHB006407"/>
<proteinExistence type="predicted"/>
<dbReference type="Proteomes" id="UP000002320">
    <property type="component" value="Unassembled WGS sequence"/>
</dbReference>
<evidence type="ECO:0000313" key="3">
    <source>
        <dbReference type="EnsemblMetazoa" id="CPIJ018650-PA"/>
    </source>
</evidence>
<feature type="compositionally biased region" description="Polar residues" evidence="1">
    <location>
        <begin position="594"/>
        <end position="617"/>
    </location>
</feature>
<protein>
    <submittedName>
        <fullName evidence="2 3">Tuberin</fullName>
    </submittedName>
</protein>
<reference evidence="2" key="1">
    <citation type="submission" date="2007-03" db="EMBL/GenBank/DDBJ databases">
        <title>Annotation of Culex pipiens quinquefasciatus.</title>
        <authorList>
            <consortium name="The Broad Institute Genome Sequencing Platform"/>
            <person name="Atkinson P.W."/>
            <person name="Hemingway J."/>
            <person name="Christensen B.M."/>
            <person name="Higgs S."/>
            <person name="Kodira C."/>
            <person name="Hannick L."/>
            <person name="Megy K."/>
            <person name="O'Leary S."/>
            <person name="Pearson M."/>
            <person name="Haas B.J."/>
            <person name="Mauceli E."/>
            <person name="Wortman J.R."/>
            <person name="Lee N.H."/>
            <person name="Guigo R."/>
            <person name="Stanke M."/>
            <person name="Alvarado L."/>
            <person name="Amedeo P."/>
            <person name="Antoine C.H."/>
            <person name="Arensburger P."/>
            <person name="Bidwell S.L."/>
            <person name="Crawford M."/>
            <person name="Camaro F."/>
            <person name="Devon K."/>
            <person name="Engels R."/>
            <person name="Hammond M."/>
            <person name="Howarth C."/>
            <person name="Koehrsen M."/>
            <person name="Lawson D."/>
            <person name="Montgomery P."/>
            <person name="Nene V."/>
            <person name="Nusbaum C."/>
            <person name="Puiu D."/>
            <person name="Romero-Severson J."/>
            <person name="Severson D.W."/>
            <person name="Shumway M."/>
            <person name="Sisk P."/>
            <person name="Stolte C."/>
            <person name="Zeng Q."/>
            <person name="Eisenstadt E."/>
            <person name="Fraser-Liggett C."/>
            <person name="Strausberg R."/>
            <person name="Galagan J."/>
            <person name="Birren B."/>
            <person name="Collins F.H."/>
        </authorList>
    </citation>
    <scope>NUCLEOTIDE SEQUENCE [LARGE SCALE GENOMIC DNA]</scope>
    <source>
        <strain evidence="2">JHB</strain>
    </source>
</reference>
<feature type="region of interest" description="Disordered" evidence="1">
    <location>
        <begin position="898"/>
        <end position="978"/>
    </location>
</feature>
<feature type="region of interest" description="Disordered" evidence="1">
    <location>
        <begin position="761"/>
        <end position="797"/>
    </location>
</feature>
<dbReference type="EnsemblMetazoa" id="CPIJ018650-RA">
    <property type="protein sequence ID" value="CPIJ018650-PA"/>
    <property type="gene ID" value="CPIJ018650"/>
</dbReference>
<evidence type="ECO:0000313" key="2">
    <source>
        <dbReference type="EMBL" id="EDS27806.1"/>
    </source>
</evidence>
<reference evidence="3" key="2">
    <citation type="submission" date="2021-02" db="UniProtKB">
        <authorList>
            <consortium name="EnsemblMetazoa"/>
        </authorList>
    </citation>
    <scope>IDENTIFICATION</scope>
    <source>
        <strain evidence="3">JHB</strain>
    </source>
</reference>
<feature type="region of interest" description="Disordered" evidence="1">
    <location>
        <begin position="503"/>
        <end position="617"/>
    </location>
</feature>
<organism>
    <name type="scientific">Culex quinquefasciatus</name>
    <name type="common">Southern house mosquito</name>
    <name type="synonym">Culex pungens</name>
    <dbReference type="NCBI Taxonomy" id="7176"/>
    <lineage>
        <taxon>Eukaryota</taxon>
        <taxon>Metazoa</taxon>
        <taxon>Ecdysozoa</taxon>
        <taxon>Arthropoda</taxon>
        <taxon>Hexapoda</taxon>
        <taxon>Insecta</taxon>
        <taxon>Pterygota</taxon>
        <taxon>Neoptera</taxon>
        <taxon>Endopterygota</taxon>
        <taxon>Diptera</taxon>
        <taxon>Nematocera</taxon>
        <taxon>Culicoidea</taxon>
        <taxon>Culicidae</taxon>
        <taxon>Culicinae</taxon>
        <taxon>Culicini</taxon>
        <taxon>Culex</taxon>
        <taxon>Culex</taxon>
    </lineage>
</organism>
<feature type="compositionally biased region" description="Basic residues" evidence="1">
    <location>
        <begin position="913"/>
        <end position="926"/>
    </location>
</feature>
<dbReference type="HOGENOM" id="CLU_297425_0_0_1"/>
<feature type="region of interest" description="Disordered" evidence="1">
    <location>
        <begin position="335"/>
        <end position="367"/>
    </location>
</feature>
<dbReference type="OrthoDB" id="19311at2759"/>
<name>B0XGT3_CULQU</name>